<feature type="non-terminal residue" evidence="4">
    <location>
        <position position="1"/>
    </location>
</feature>
<dbReference type="SUPFAM" id="SSF53720">
    <property type="entry name" value="ALDH-like"/>
    <property type="match status" value="1"/>
</dbReference>
<reference evidence="4" key="2">
    <citation type="journal article" date="2014" name="ISME J.">
        <title>Microbial stratification in low pH oxic and suboxic macroscopic growths along an acid mine drainage.</title>
        <authorList>
            <person name="Mendez-Garcia C."/>
            <person name="Mesa V."/>
            <person name="Sprenger R.R."/>
            <person name="Richter M."/>
            <person name="Diez M.S."/>
            <person name="Solano J."/>
            <person name="Bargiela R."/>
            <person name="Golyshina O.V."/>
            <person name="Manteca A."/>
            <person name="Ramos J.L."/>
            <person name="Gallego J.R."/>
            <person name="Llorente I."/>
            <person name="Martins Dos Santos V.A."/>
            <person name="Jensen O.N."/>
            <person name="Pelaez A.I."/>
            <person name="Sanchez J."/>
            <person name="Ferrer M."/>
        </authorList>
    </citation>
    <scope>NUCLEOTIDE SEQUENCE</scope>
</reference>
<dbReference type="GO" id="GO:0005737">
    <property type="term" value="C:cytoplasm"/>
    <property type="evidence" value="ECO:0007669"/>
    <property type="project" value="TreeGrafter"/>
</dbReference>
<dbReference type="InterPro" id="IPR016161">
    <property type="entry name" value="Ald_DH/histidinol_DH"/>
</dbReference>
<comment type="similarity">
    <text evidence="1">Belongs to the aldehyde dehydrogenase family.</text>
</comment>
<name>T0ZFT9_9ZZZZ</name>
<reference evidence="4" key="1">
    <citation type="submission" date="2013-08" db="EMBL/GenBank/DDBJ databases">
        <authorList>
            <person name="Mendez C."/>
            <person name="Richter M."/>
            <person name="Ferrer M."/>
            <person name="Sanchez J."/>
        </authorList>
    </citation>
    <scope>NUCLEOTIDE SEQUENCE</scope>
</reference>
<comment type="caution">
    <text evidence="4">The sequence shown here is derived from an EMBL/GenBank/DDBJ whole genome shotgun (WGS) entry which is preliminary data.</text>
</comment>
<evidence type="ECO:0000256" key="2">
    <source>
        <dbReference type="ARBA" id="ARBA00023002"/>
    </source>
</evidence>
<dbReference type="GO" id="GO:0004029">
    <property type="term" value="F:aldehyde dehydrogenase (NAD+) activity"/>
    <property type="evidence" value="ECO:0007669"/>
    <property type="project" value="TreeGrafter"/>
</dbReference>
<organism evidence="4">
    <name type="scientific">mine drainage metagenome</name>
    <dbReference type="NCBI Taxonomy" id="410659"/>
    <lineage>
        <taxon>unclassified sequences</taxon>
        <taxon>metagenomes</taxon>
        <taxon>ecological metagenomes</taxon>
    </lineage>
</organism>
<dbReference type="InterPro" id="IPR016163">
    <property type="entry name" value="Ald_DH_C"/>
</dbReference>
<evidence type="ECO:0000259" key="3">
    <source>
        <dbReference type="Pfam" id="PF00171"/>
    </source>
</evidence>
<dbReference type="PANTHER" id="PTHR43570">
    <property type="entry name" value="ALDEHYDE DEHYDROGENASE"/>
    <property type="match status" value="1"/>
</dbReference>
<keyword evidence="2" id="KW-0560">Oxidoreductase</keyword>
<proteinExistence type="inferred from homology"/>
<dbReference type="InterPro" id="IPR016160">
    <property type="entry name" value="Ald_DH_CS_CYS"/>
</dbReference>
<dbReference type="InterPro" id="IPR015590">
    <property type="entry name" value="Aldehyde_DH_dom"/>
</dbReference>
<gene>
    <name evidence="4" type="ORF">B2A_15121</name>
</gene>
<feature type="non-terminal residue" evidence="4">
    <location>
        <position position="179"/>
    </location>
</feature>
<dbReference type="AlphaFoldDB" id="T0ZFT9"/>
<feature type="domain" description="Aldehyde dehydrogenase" evidence="3">
    <location>
        <begin position="3"/>
        <end position="178"/>
    </location>
</feature>
<dbReference type="Pfam" id="PF00171">
    <property type="entry name" value="Aldedh"/>
    <property type="match status" value="1"/>
</dbReference>
<dbReference type="InterPro" id="IPR012394">
    <property type="entry name" value="Aldehyde_DH_NAD(P)"/>
</dbReference>
<dbReference type="GO" id="GO:0006081">
    <property type="term" value="P:aldehyde metabolic process"/>
    <property type="evidence" value="ECO:0007669"/>
    <property type="project" value="InterPro"/>
</dbReference>
<dbReference type="EMBL" id="AUZZ01011004">
    <property type="protein sequence ID" value="EQD27749.1"/>
    <property type="molecule type" value="Genomic_DNA"/>
</dbReference>
<sequence length="179" mass="19079">SAGVDHLFFTGSTAVGRIVAESAGRLLVPVTLELGGKCPAVVDATVDLRAAARRIAWGKFANAGQTCVAPDYVLVQQEVADRFTDEVCAAVRAFYGEDPRRSADYGRIVDGRHLDRLLEILEGHAGRVVLGGGCDPGNRYLAPTVVREPALSSRLMREEIFGPVLPVVAVADVPRALEV</sequence>
<dbReference type="Gene3D" id="3.40.605.10">
    <property type="entry name" value="Aldehyde Dehydrogenase, Chain A, domain 1"/>
    <property type="match status" value="1"/>
</dbReference>
<dbReference type="PANTHER" id="PTHR43570:SF16">
    <property type="entry name" value="ALDEHYDE DEHYDROGENASE TYPE III, ISOFORM Q"/>
    <property type="match status" value="1"/>
</dbReference>
<protein>
    <submittedName>
        <fullName evidence="4">Aldehyde dehydrogenase family protein</fullName>
    </submittedName>
</protein>
<evidence type="ECO:0000256" key="1">
    <source>
        <dbReference type="ARBA" id="ARBA00009986"/>
    </source>
</evidence>
<dbReference type="Gene3D" id="3.40.309.10">
    <property type="entry name" value="Aldehyde Dehydrogenase, Chain A, domain 2"/>
    <property type="match status" value="1"/>
</dbReference>
<accession>T0ZFT9</accession>
<dbReference type="PROSITE" id="PS00070">
    <property type="entry name" value="ALDEHYDE_DEHYDR_CYS"/>
    <property type="match status" value="1"/>
</dbReference>
<evidence type="ECO:0000313" key="4">
    <source>
        <dbReference type="EMBL" id="EQD27749.1"/>
    </source>
</evidence>
<dbReference type="InterPro" id="IPR016162">
    <property type="entry name" value="Ald_DH_N"/>
</dbReference>